<dbReference type="PROSITE" id="PS51318">
    <property type="entry name" value="TAT"/>
    <property type="match status" value="1"/>
</dbReference>
<evidence type="ECO:0000256" key="11">
    <source>
        <dbReference type="ARBA" id="ARBA00033775"/>
    </source>
</evidence>
<keyword evidence="13" id="KW-0574">Periplasm</keyword>
<evidence type="ECO:0000313" key="16">
    <source>
        <dbReference type="EMBL" id="MDI2591599.1"/>
    </source>
</evidence>
<dbReference type="InterPro" id="IPR011008">
    <property type="entry name" value="Dimeric_a/b-barrel"/>
</dbReference>
<keyword evidence="6" id="KW-0732">Signal</keyword>
<keyword evidence="7 13" id="KW-0560">Oxidoreductase</keyword>
<comment type="caution">
    <text evidence="16">The sequence shown here is derived from an EMBL/GenBank/DDBJ whole genome shotgun (WGS) entry which is preliminary data.</text>
</comment>
<accession>A0ABT6QMU3</accession>
<comment type="subcellular location">
    <subcellularLocation>
        <location evidence="1">Cell envelope</location>
    </subcellularLocation>
    <subcellularLocation>
        <location evidence="13">Periplasm</location>
    </subcellularLocation>
</comment>
<evidence type="ECO:0000256" key="9">
    <source>
        <dbReference type="ARBA" id="ARBA00023239"/>
    </source>
</evidence>
<keyword evidence="8 13" id="KW-0408">Iron</keyword>
<dbReference type="InterPro" id="IPR006313">
    <property type="entry name" value="EfeB/EfeN"/>
</dbReference>
<evidence type="ECO:0000256" key="1">
    <source>
        <dbReference type="ARBA" id="ARBA00004196"/>
    </source>
</evidence>
<dbReference type="NCBIfam" id="TIGR01413">
    <property type="entry name" value="Dyp_perox_fam"/>
    <property type="match status" value="1"/>
</dbReference>
<evidence type="ECO:0000256" key="2">
    <source>
        <dbReference type="ARBA" id="ARBA00005365"/>
    </source>
</evidence>
<dbReference type="PANTHER" id="PTHR30521">
    <property type="entry name" value="DEFERROCHELATASE/PEROXIDASE"/>
    <property type="match status" value="1"/>
</dbReference>
<sequence length="434" mass="46293">MNKPVDTNSGLSRRGLLTAAGGLAIAAGAIGAGGMAAADRFTRRDQPASPASMVEPFYGVHQSGIVTPQQTHSIFATFDLDTSTRADVITLLKRWTDAANRMSRGETAQPLGQPKDAPALDGGSAAGLAAARLTITFGFGPGLFTRDGVDRYGLAARRPEALVDLPKFNGDQLIAEKSDGDLSIQACADDPQVAFHALRELLNLATGIATIKWVQSGFTSPPPAGGTTRNLMGFKDGTNNPSTHDNDLMSKMLWVGDEGGWMKAGSYVVVRRIRIALEHWDKTELGFQEEVVGRDKAVGAPLGKTHETDPLDLDAEDQDGNPVIPATAHSRLSSAAENDGSQILRRAYSFNDGVGFYAERWPPWRQGMMLDAGLFFVAYQRDPRTGFIRINKKLASLDIMNQYTTHVGSGIFACPPGAAEGSFIGAALFEGLTG</sequence>
<dbReference type="PANTHER" id="PTHR30521:SF4">
    <property type="entry name" value="DEFERROCHELATASE"/>
    <property type="match status" value="1"/>
</dbReference>
<dbReference type="InterPro" id="IPR048327">
    <property type="entry name" value="Dyp_perox_N"/>
</dbReference>
<gene>
    <name evidence="16" type="primary">efeB</name>
    <name evidence="16" type="ORF">POF45_09195</name>
</gene>
<dbReference type="PROSITE" id="PS51404">
    <property type="entry name" value="DYP_PEROXIDASE"/>
    <property type="match status" value="1"/>
</dbReference>
<comment type="subunit">
    <text evidence="13">Homodimer. Part of a ferrous iron transporter composed of EfeU, EfeO and EfeB.</text>
</comment>
<protein>
    <recommendedName>
        <fullName evidence="10 13">Deferrochelatase</fullName>
        <ecNumber evidence="13">1.11.1.-</ecNumber>
    </recommendedName>
    <alternativeName>
        <fullName evidence="11 13">Peroxidase EfeB</fullName>
    </alternativeName>
</protein>
<dbReference type="Proteomes" id="UP001159100">
    <property type="component" value="Unassembled WGS sequence"/>
</dbReference>
<dbReference type="Pfam" id="PF04261">
    <property type="entry name" value="Dyp_perox_N"/>
    <property type="match status" value="1"/>
</dbReference>
<evidence type="ECO:0000256" key="10">
    <source>
        <dbReference type="ARBA" id="ARBA00033771"/>
    </source>
</evidence>
<organism evidence="16 17">
    <name type="scientific">Pseudomonas fungipugnans</name>
    <dbReference type="NCBI Taxonomy" id="3024217"/>
    <lineage>
        <taxon>Bacteria</taxon>
        <taxon>Pseudomonadati</taxon>
        <taxon>Pseudomonadota</taxon>
        <taxon>Gammaproteobacteria</taxon>
        <taxon>Pseudomonadales</taxon>
        <taxon>Pseudomonadaceae</taxon>
        <taxon>Pseudomonas</taxon>
    </lineage>
</organism>
<dbReference type="EC" id="1.11.1.-" evidence="13"/>
<comment type="similarity">
    <text evidence="2">Belongs to the DyP-type peroxidase family. EfeB subfamily.</text>
</comment>
<keyword evidence="5 13" id="KW-0479">Metal-binding</keyword>
<dbReference type="SUPFAM" id="SSF54909">
    <property type="entry name" value="Dimeric alpha+beta barrel"/>
    <property type="match status" value="1"/>
</dbReference>
<comment type="function">
    <text evidence="13">Involved in the recovery of exogenous heme iron. Extracts iron from heme while preserving the protoporphyrin ring intact.</text>
</comment>
<dbReference type="InterPro" id="IPR048328">
    <property type="entry name" value="Dyp_perox_C"/>
</dbReference>
<keyword evidence="3 13" id="KW-0575">Peroxidase</keyword>
<evidence type="ECO:0000313" key="17">
    <source>
        <dbReference type="Proteomes" id="UP001159100"/>
    </source>
</evidence>
<feature type="domain" description="Dyp-type peroxidase N-terminal" evidence="14">
    <location>
        <begin position="62"/>
        <end position="218"/>
    </location>
</feature>
<name>A0ABT6QMU3_9PSED</name>
<evidence type="ECO:0000256" key="5">
    <source>
        <dbReference type="ARBA" id="ARBA00022723"/>
    </source>
</evidence>
<evidence type="ECO:0000256" key="7">
    <source>
        <dbReference type="ARBA" id="ARBA00023002"/>
    </source>
</evidence>
<evidence type="ECO:0000259" key="14">
    <source>
        <dbReference type="Pfam" id="PF04261"/>
    </source>
</evidence>
<comment type="catalytic activity">
    <reaction evidence="12">
        <text>heme b + 2 H(+) = protoporphyrin IX + Fe(2+)</text>
        <dbReference type="Rhea" id="RHEA:22584"/>
        <dbReference type="ChEBI" id="CHEBI:15378"/>
        <dbReference type="ChEBI" id="CHEBI:29033"/>
        <dbReference type="ChEBI" id="CHEBI:57306"/>
        <dbReference type="ChEBI" id="CHEBI:60344"/>
        <dbReference type="EC" id="4.98.1.1"/>
    </reaction>
    <physiologicalReaction direction="left-to-right" evidence="12">
        <dbReference type="Rhea" id="RHEA:22585"/>
    </physiologicalReaction>
</comment>
<dbReference type="InterPro" id="IPR006314">
    <property type="entry name" value="Dyp_peroxidase"/>
</dbReference>
<keyword evidence="17" id="KW-1185">Reference proteome</keyword>
<evidence type="ECO:0000256" key="12">
    <source>
        <dbReference type="ARBA" id="ARBA00048856"/>
    </source>
</evidence>
<keyword evidence="9" id="KW-0456">Lyase</keyword>
<evidence type="ECO:0000256" key="6">
    <source>
        <dbReference type="ARBA" id="ARBA00022729"/>
    </source>
</evidence>
<dbReference type="RefSeq" id="WP_282315558.1">
    <property type="nucleotide sequence ID" value="NZ_JARBWL010000001.1"/>
</dbReference>
<evidence type="ECO:0000256" key="13">
    <source>
        <dbReference type="RuleBase" id="RU365017"/>
    </source>
</evidence>
<dbReference type="InterPro" id="IPR006311">
    <property type="entry name" value="TAT_signal"/>
</dbReference>
<evidence type="ECO:0000259" key="15">
    <source>
        <dbReference type="Pfam" id="PF20628"/>
    </source>
</evidence>
<dbReference type="EMBL" id="JARBWL010000001">
    <property type="protein sequence ID" value="MDI2591599.1"/>
    <property type="molecule type" value="Genomic_DNA"/>
</dbReference>
<evidence type="ECO:0000256" key="3">
    <source>
        <dbReference type="ARBA" id="ARBA00022559"/>
    </source>
</evidence>
<proteinExistence type="inferred from homology"/>
<feature type="domain" description="Dyp-type peroxidase C-terminal" evidence="15">
    <location>
        <begin position="227"/>
        <end position="418"/>
    </location>
</feature>
<evidence type="ECO:0000256" key="4">
    <source>
        <dbReference type="ARBA" id="ARBA00022617"/>
    </source>
</evidence>
<keyword evidence="4 13" id="KW-0349">Heme</keyword>
<reference evidence="16 17" key="1">
    <citation type="submission" date="2023-02" db="EMBL/GenBank/DDBJ databases">
        <title>Pseudomonas chrutzelriedensis sp. nov., a potently antifungal strain isolated from moss.</title>
        <authorList>
            <person name="Schnyder A."/>
            <person name="Kalawong R."/>
            <person name="Eberl L."/>
            <person name="Agnoli K."/>
        </authorList>
    </citation>
    <scope>NUCLEOTIDE SEQUENCE [LARGE SCALE GENOMIC DNA]</scope>
    <source>
        <strain evidence="16 17">681</strain>
    </source>
</reference>
<evidence type="ECO:0000256" key="8">
    <source>
        <dbReference type="ARBA" id="ARBA00023004"/>
    </source>
</evidence>
<comment type="cofactor">
    <cofactor evidence="13">
        <name>heme b</name>
        <dbReference type="ChEBI" id="CHEBI:60344"/>
    </cofactor>
    <text evidence="13">Binds 1 heme b (iron(II)-protoporphyrin IX) group non-covalently per subunit.</text>
</comment>
<dbReference type="Pfam" id="PF20628">
    <property type="entry name" value="Dyp_perox_C"/>
    <property type="match status" value="1"/>
</dbReference>
<dbReference type="NCBIfam" id="TIGR01412">
    <property type="entry name" value="tat_substr_1"/>
    <property type="match status" value="1"/>
</dbReference>